<protein>
    <recommendedName>
        <fullName evidence="4">L,D-transpeptidase</fullName>
    </recommendedName>
</protein>
<proteinExistence type="predicted"/>
<dbReference type="Proteomes" id="UP001197114">
    <property type="component" value="Unassembled WGS sequence"/>
</dbReference>
<organism evidence="2 3">
    <name type="scientific">Streptomyces anatolicus</name>
    <dbReference type="NCBI Taxonomy" id="2675858"/>
    <lineage>
        <taxon>Bacteria</taxon>
        <taxon>Bacillati</taxon>
        <taxon>Actinomycetota</taxon>
        <taxon>Actinomycetes</taxon>
        <taxon>Kitasatosporales</taxon>
        <taxon>Streptomycetaceae</taxon>
        <taxon>Streptomyces</taxon>
    </lineage>
</organism>
<name>A0ABS6YU16_9ACTN</name>
<sequence length="186" mass="19097">MASRIPSWASVSGLTVSALAVVAVLAIQAEGVTPEPTGQKKPSASSSTPGPSGEKRDKAEALPKESGAGKRVVYSLRQDRIWLVDGSGDERVKTYTVWPGSVDPSAGEHKVTGLRNATVGSDGVQVVRVVYFSGSGGTSAAFSAARDGASPEPATRKKTGAIRLGSDASKSLWGFAKLGTSVVVVR</sequence>
<evidence type="ECO:0000313" key="2">
    <source>
        <dbReference type="EMBL" id="MBW5424852.1"/>
    </source>
</evidence>
<keyword evidence="3" id="KW-1185">Reference proteome</keyword>
<accession>A0ABS6YU16</accession>
<feature type="compositionally biased region" description="Low complexity" evidence="1">
    <location>
        <begin position="42"/>
        <end position="52"/>
    </location>
</feature>
<evidence type="ECO:0000313" key="3">
    <source>
        <dbReference type="Proteomes" id="UP001197114"/>
    </source>
</evidence>
<comment type="caution">
    <text evidence="2">The sequence shown here is derived from an EMBL/GenBank/DDBJ whole genome shotgun (WGS) entry which is preliminary data.</text>
</comment>
<feature type="compositionally biased region" description="Basic and acidic residues" evidence="1">
    <location>
        <begin position="53"/>
        <end position="63"/>
    </location>
</feature>
<dbReference type="EMBL" id="WMBF01000385">
    <property type="protein sequence ID" value="MBW5424852.1"/>
    <property type="molecule type" value="Genomic_DNA"/>
</dbReference>
<feature type="region of interest" description="Disordered" evidence="1">
    <location>
        <begin position="31"/>
        <end position="69"/>
    </location>
</feature>
<evidence type="ECO:0000256" key="1">
    <source>
        <dbReference type="SAM" id="MobiDB-lite"/>
    </source>
</evidence>
<evidence type="ECO:0008006" key="4">
    <source>
        <dbReference type="Google" id="ProtNLM"/>
    </source>
</evidence>
<reference evidence="2 3" key="1">
    <citation type="submission" date="2019-11" db="EMBL/GenBank/DDBJ databases">
        <authorList>
            <person name="Ay H."/>
        </authorList>
    </citation>
    <scope>NUCLEOTIDE SEQUENCE [LARGE SCALE GENOMIC DNA]</scope>
    <source>
        <strain evidence="2 3">BG9H</strain>
    </source>
</reference>
<gene>
    <name evidence="2" type="ORF">GKQ77_25345</name>
</gene>